<comment type="subcellular location">
    <subcellularLocation>
        <location evidence="1">Cell membrane</location>
        <topology evidence="1">Single-pass type I membrane protein</topology>
    </subcellularLocation>
</comment>
<gene>
    <name evidence="16" type="ORF">HS088_TW14G01023</name>
</gene>
<dbReference type="GO" id="GO:0016301">
    <property type="term" value="F:kinase activity"/>
    <property type="evidence" value="ECO:0007669"/>
    <property type="project" value="UniProtKB-KW"/>
</dbReference>
<dbReference type="SUPFAM" id="SSF52047">
    <property type="entry name" value="RNI-like"/>
    <property type="match status" value="1"/>
</dbReference>
<evidence type="ECO:0000259" key="14">
    <source>
        <dbReference type="Pfam" id="PF08263"/>
    </source>
</evidence>
<reference evidence="16 17" key="1">
    <citation type="journal article" date="2020" name="Nat. Commun.">
        <title>Genome of Tripterygium wilfordii and identification of cytochrome P450 involved in triptolide biosynthesis.</title>
        <authorList>
            <person name="Tu L."/>
            <person name="Su P."/>
            <person name="Zhang Z."/>
            <person name="Gao L."/>
            <person name="Wang J."/>
            <person name="Hu T."/>
            <person name="Zhou J."/>
            <person name="Zhang Y."/>
            <person name="Zhao Y."/>
            <person name="Liu Y."/>
            <person name="Song Y."/>
            <person name="Tong Y."/>
            <person name="Lu Y."/>
            <person name="Yang J."/>
            <person name="Xu C."/>
            <person name="Jia M."/>
            <person name="Peters R.J."/>
            <person name="Huang L."/>
            <person name="Gao W."/>
        </authorList>
    </citation>
    <scope>NUCLEOTIDE SEQUENCE [LARGE SCALE GENOMIC DNA]</scope>
    <source>
        <strain evidence="17">cv. XIE 37</strain>
        <tissue evidence="16">Leaf</tissue>
    </source>
</reference>
<dbReference type="PANTHER" id="PTHR48063">
    <property type="entry name" value="LRR RECEPTOR-LIKE KINASE"/>
    <property type="match status" value="1"/>
</dbReference>
<dbReference type="FunFam" id="3.80.10.10:FF:000095">
    <property type="entry name" value="LRR receptor-like serine/threonine-protein kinase GSO1"/>
    <property type="match status" value="1"/>
</dbReference>
<dbReference type="AlphaFoldDB" id="A0A7J7CS96"/>
<keyword evidence="16" id="KW-0808">Transferase</keyword>
<dbReference type="InterPro" id="IPR046956">
    <property type="entry name" value="RLP23-like"/>
</dbReference>
<dbReference type="Pfam" id="PF08263">
    <property type="entry name" value="LRRNT_2"/>
    <property type="match status" value="1"/>
</dbReference>
<protein>
    <submittedName>
        <fullName evidence="16">LRR receptor-like serine/threonine-protein kinase GSO2</fullName>
    </submittedName>
</protein>
<feature type="domain" description="Disease resistance R13L4/SHOC-2-like LRR" evidence="15">
    <location>
        <begin position="106"/>
        <end position="302"/>
    </location>
</feature>
<feature type="domain" description="Leucine-rich repeat-containing N-terminal plant-type" evidence="14">
    <location>
        <begin position="36"/>
        <end position="73"/>
    </location>
</feature>
<dbReference type="Pfam" id="PF00560">
    <property type="entry name" value="LRR_1"/>
    <property type="match status" value="7"/>
</dbReference>
<keyword evidence="4" id="KW-0433">Leucine-rich repeat</keyword>
<dbReference type="PANTHER" id="PTHR48063:SF16">
    <property type="entry name" value="LRR RECEPTOR-LIKE SERINE_THREONINE-PROTEIN KINASE GSO1"/>
    <property type="match status" value="1"/>
</dbReference>
<feature type="chain" id="PRO_5029871872" evidence="13">
    <location>
        <begin position="25"/>
        <end position="1041"/>
    </location>
</feature>
<keyword evidence="16" id="KW-0418">Kinase</keyword>
<keyword evidence="6 13" id="KW-0732">Signal</keyword>
<feature type="transmembrane region" description="Helical" evidence="12">
    <location>
        <begin position="990"/>
        <end position="1012"/>
    </location>
</feature>
<evidence type="ECO:0000259" key="15">
    <source>
        <dbReference type="Pfam" id="PF23598"/>
    </source>
</evidence>
<evidence type="ECO:0000256" key="7">
    <source>
        <dbReference type="ARBA" id="ARBA00022737"/>
    </source>
</evidence>
<dbReference type="EMBL" id="JAAARO010000014">
    <property type="protein sequence ID" value="KAF5736868.1"/>
    <property type="molecule type" value="Genomic_DNA"/>
</dbReference>
<keyword evidence="9 12" id="KW-0472">Membrane</keyword>
<sequence length="1041" mass="113898">MSMEILSLLQLVLTVICLMTGGIASDCNAQLVDCLESDREALIEFKSVLNDPENRLLSWKGSNCCQWHGIICDNHSGAVITVDLHNPHPSILDPSGGYGFWNLSGEISPSLTKLKFLRHLDLSFNSFNHIQIPDFLDSMEKLQYLNLSNAGFSGAIPPTLGNISSLQYLDLDSSSSFPVLTAHNLDWVTGLTSLKHLKMRAVNLSKVSSEWIVALNKLQFLTELDLSDCGLSGSIASLSYLNFTSLTVMDLSGNLFISHLPSWFVNISRLVSLDISFSGLYGRIPLGFGELPNFQIFRLSSNDNLTASCSQLFRGSWERIEVIDLFLNKLHGKLPASFGNMTSLTHFDLFANGVEGGIPSSIGRLCNLQYIDLSANNLTGSLPEFLEGTENCLSGSTLPSLQHLDWSNNHLVGILPKWLGQLSNLGILNLLYNSLEGPIPDTLGSLGNLTELRLGGNRLNGTLPASLGQLSELTVFDVSINNLWGVVSEKHFSKLSKLEILILSANSFILNVTLDWFPPFQVWFLDMGSCHLGPQFPAWLMTQKKLNFLDFSNASISGTIPDWFWDIAVNLSLLNVSYNDLKGRLPNPLNVSLSANVDMSSNSFEGPVPIPTVSLGALVLANNQFSGLIPEEVGKIMPNLIFFSLSGNQLTGSIPVSIGEMSVLEVLDLSYNNLTGSILPEIGICLNLKVIDLQSNSLSGVIPEQLGQLNLLQTLHLSNNKLSGELPSALLNLSSLETLDLGNNRLRGHIAPWIGGGFTKLRILSLRSNAFYGELPSSLSNLSSLQVVDLAENELNGTIPASFGDFKAMTREENINRYLFYGMYMILYYKESIVLCVKDQPLLFTKTLSLLTSIDLSANNLHGELPEEMTKLAGLLVLNLSRNQISGQIPQSISELHQLSSLDLSNNRLSGAIPSSMSSLSYLGSLNLSNNNLSGEIPYAGHMTTYEASSFGGNLGLCGSPLGVKCPGDDSYHGETAKDDGNDDDTVDKWFYLSIGLGFAAGILVPYFVLVIKRPWSNAYFNLVDKIADRIAYWRLRYTSY</sequence>
<dbReference type="FunFam" id="3.80.10.10:FF:000111">
    <property type="entry name" value="LRR receptor-like serine/threonine-protein kinase ERECTA"/>
    <property type="match status" value="1"/>
</dbReference>
<evidence type="ECO:0000313" key="16">
    <source>
        <dbReference type="EMBL" id="KAF5736868.1"/>
    </source>
</evidence>
<dbReference type="InterPro" id="IPR001611">
    <property type="entry name" value="Leu-rich_rpt"/>
</dbReference>
<keyword evidence="8 12" id="KW-1133">Transmembrane helix</keyword>
<keyword evidence="17" id="KW-1185">Reference proteome</keyword>
<keyword evidence="5 12" id="KW-0812">Transmembrane</keyword>
<dbReference type="GO" id="GO:0005886">
    <property type="term" value="C:plasma membrane"/>
    <property type="evidence" value="ECO:0007669"/>
    <property type="project" value="UniProtKB-SubCell"/>
</dbReference>
<accession>A0A7J7CS96</accession>
<evidence type="ECO:0000256" key="10">
    <source>
        <dbReference type="ARBA" id="ARBA00023170"/>
    </source>
</evidence>
<feature type="signal peptide" evidence="13">
    <location>
        <begin position="1"/>
        <end position="24"/>
    </location>
</feature>
<keyword evidence="7" id="KW-0677">Repeat</keyword>
<proteinExistence type="inferred from homology"/>
<dbReference type="InterPro" id="IPR013210">
    <property type="entry name" value="LRR_N_plant-typ"/>
</dbReference>
<organism evidence="16 17">
    <name type="scientific">Tripterygium wilfordii</name>
    <name type="common">Thunder God vine</name>
    <dbReference type="NCBI Taxonomy" id="458696"/>
    <lineage>
        <taxon>Eukaryota</taxon>
        <taxon>Viridiplantae</taxon>
        <taxon>Streptophyta</taxon>
        <taxon>Embryophyta</taxon>
        <taxon>Tracheophyta</taxon>
        <taxon>Spermatophyta</taxon>
        <taxon>Magnoliopsida</taxon>
        <taxon>eudicotyledons</taxon>
        <taxon>Gunneridae</taxon>
        <taxon>Pentapetalae</taxon>
        <taxon>rosids</taxon>
        <taxon>fabids</taxon>
        <taxon>Celastrales</taxon>
        <taxon>Celastraceae</taxon>
        <taxon>Tripterygium</taxon>
    </lineage>
</organism>
<dbReference type="SUPFAM" id="SSF52058">
    <property type="entry name" value="L domain-like"/>
    <property type="match status" value="2"/>
</dbReference>
<dbReference type="OrthoDB" id="1600340at2759"/>
<dbReference type="PRINTS" id="PR00019">
    <property type="entry name" value="LEURICHRPT"/>
</dbReference>
<keyword evidence="10 16" id="KW-0675">Receptor</keyword>
<evidence type="ECO:0000256" key="13">
    <source>
        <dbReference type="SAM" id="SignalP"/>
    </source>
</evidence>
<evidence type="ECO:0000256" key="8">
    <source>
        <dbReference type="ARBA" id="ARBA00022989"/>
    </source>
</evidence>
<keyword evidence="3" id="KW-1003">Cell membrane</keyword>
<dbReference type="SMART" id="SM00369">
    <property type="entry name" value="LRR_TYP"/>
    <property type="match status" value="11"/>
</dbReference>
<name>A0A7J7CS96_TRIWF</name>
<keyword evidence="11" id="KW-0325">Glycoprotein</keyword>
<dbReference type="Gene3D" id="3.80.10.10">
    <property type="entry name" value="Ribonuclease Inhibitor"/>
    <property type="match status" value="5"/>
</dbReference>
<evidence type="ECO:0000256" key="4">
    <source>
        <dbReference type="ARBA" id="ARBA00022614"/>
    </source>
</evidence>
<comment type="similarity">
    <text evidence="2">Belongs to the RLP family.</text>
</comment>
<dbReference type="Proteomes" id="UP000593562">
    <property type="component" value="Unassembled WGS sequence"/>
</dbReference>
<evidence type="ECO:0000256" key="5">
    <source>
        <dbReference type="ARBA" id="ARBA00022692"/>
    </source>
</evidence>
<comment type="caution">
    <text evidence="16">The sequence shown here is derived from an EMBL/GenBank/DDBJ whole genome shotgun (WGS) entry which is preliminary data.</text>
</comment>
<evidence type="ECO:0000256" key="11">
    <source>
        <dbReference type="ARBA" id="ARBA00023180"/>
    </source>
</evidence>
<evidence type="ECO:0000256" key="6">
    <source>
        <dbReference type="ARBA" id="ARBA00022729"/>
    </source>
</evidence>
<evidence type="ECO:0000256" key="1">
    <source>
        <dbReference type="ARBA" id="ARBA00004251"/>
    </source>
</evidence>
<dbReference type="InParanoid" id="A0A7J7CS96"/>
<dbReference type="InterPro" id="IPR003591">
    <property type="entry name" value="Leu-rich_rpt_typical-subtyp"/>
</dbReference>
<evidence type="ECO:0000256" key="12">
    <source>
        <dbReference type="SAM" id="Phobius"/>
    </source>
</evidence>
<evidence type="ECO:0000313" key="17">
    <source>
        <dbReference type="Proteomes" id="UP000593562"/>
    </source>
</evidence>
<dbReference type="Pfam" id="PF13855">
    <property type="entry name" value="LRR_8"/>
    <property type="match status" value="3"/>
</dbReference>
<dbReference type="InterPro" id="IPR055414">
    <property type="entry name" value="LRR_R13L4/SHOC2-like"/>
</dbReference>
<dbReference type="InterPro" id="IPR032675">
    <property type="entry name" value="LRR_dom_sf"/>
</dbReference>
<dbReference type="FunCoup" id="A0A7J7CS96">
    <property type="interactions" value="813"/>
</dbReference>
<evidence type="ECO:0000256" key="3">
    <source>
        <dbReference type="ARBA" id="ARBA00022475"/>
    </source>
</evidence>
<evidence type="ECO:0000256" key="9">
    <source>
        <dbReference type="ARBA" id="ARBA00023136"/>
    </source>
</evidence>
<dbReference type="Pfam" id="PF23598">
    <property type="entry name" value="LRR_14"/>
    <property type="match status" value="1"/>
</dbReference>
<evidence type="ECO:0000256" key="2">
    <source>
        <dbReference type="ARBA" id="ARBA00009592"/>
    </source>
</evidence>
<dbReference type="FunFam" id="3.80.10.10:FF:001347">
    <property type="entry name" value="LRR receptor-like serine/threonine-protein kinase GSO2"/>
    <property type="match status" value="1"/>
</dbReference>